<dbReference type="EMBL" id="RBWY01000001">
    <property type="protein sequence ID" value="RKS87092.1"/>
    <property type="molecule type" value="Genomic_DNA"/>
</dbReference>
<keyword evidence="3" id="KW-0479">Metal-binding</keyword>
<dbReference type="Pfam" id="PF00480">
    <property type="entry name" value="ROK"/>
    <property type="match status" value="1"/>
</dbReference>
<keyword evidence="2" id="KW-0808">Transferase</keyword>
<keyword evidence="8" id="KW-0119">Carbohydrate metabolism</keyword>
<evidence type="ECO:0000256" key="6">
    <source>
        <dbReference type="ARBA" id="ARBA00022833"/>
    </source>
</evidence>
<dbReference type="Proteomes" id="UP000278542">
    <property type="component" value="Unassembled WGS sequence"/>
</dbReference>
<dbReference type="AlphaFoldDB" id="A0A495RHW5"/>
<dbReference type="GO" id="GO:0045127">
    <property type="term" value="F:N-acetylglucosamine kinase activity"/>
    <property type="evidence" value="ECO:0007669"/>
    <property type="project" value="UniProtKB-EC"/>
</dbReference>
<evidence type="ECO:0000256" key="7">
    <source>
        <dbReference type="ARBA" id="ARBA00022840"/>
    </source>
</evidence>
<dbReference type="InterPro" id="IPR043129">
    <property type="entry name" value="ATPase_NBD"/>
</dbReference>
<proteinExistence type="predicted"/>
<keyword evidence="4" id="KW-0547">Nucleotide-binding</keyword>
<dbReference type="GO" id="GO:0005524">
    <property type="term" value="F:ATP binding"/>
    <property type="evidence" value="ECO:0007669"/>
    <property type="project" value="UniProtKB-KW"/>
</dbReference>
<dbReference type="GO" id="GO:0046872">
    <property type="term" value="F:metal ion binding"/>
    <property type="evidence" value="ECO:0007669"/>
    <property type="project" value="UniProtKB-KW"/>
</dbReference>
<keyword evidence="5 10" id="KW-0418">Kinase</keyword>
<dbReference type="PROSITE" id="PS01125">
    <property type="entry name" value="ROK"/>
    <property type="match status" value="1"/>
</dbReference>
<evidence type="ECO:0000256" key="3">
    <source>
        <dbReference type="ARBA" id="ARBA00022723"/>
    </source>
</evidence>
<evidence type="ECO:0000256" key="4">
    <source>
        <dbReference type="ARBA" id="ARBA00022741"/>
    </source>
</evidence>
<evidence type="ECO:0000313" key="10">
    <source>
        <dbReference type="EMBL" id="RKS87092.1"/>
    </source>
</evidence>
<keyword evidence="11" id="KW-1185">Reference proteome</keyword>
<organism evidence="10 11">
    <name type="scientific">Orbus hercynius</name>
    <dbReference type="NCBI Taxonomy" id="593135"/>
    <lineage>
        <taxon>Bacteria</taxon>
        <taxon>Pseudomonadati</taxon>
        <taxon>Pseudomonadota</taxon>
        <taxon>Gammaproteobacteria</taxon>
        <taxon>Orbales</taxon>
        <taxon>Orbaceae</taxon>
        <taxon>Orbus</taxon>
    </lineage>
</organism>
<reference evidence="10 11" key="1">
    <citation type="submission" date="2018-10" db="EMBL/GenBank/DDBJ databases">
        <title>Genomic Encyclopedia of Type Strains, Phase IV (KMG-IV): sequencing the most valuable type-strain genomes for metagenomic binning, comparative biology and taxonomic classification.</title>
        <authorList>
            <person name="Goeker M."/>
        </authorList>
    </citation>
    <scope>NUCLEOTIDE SEQUENCE [LARGE SCALE GENOMIC DNA]</scope>
    <source>
        <strain evidence="10 11">DSM 22228</strain>
    </source>
</reference>
<evidence type="ECO:0000256" key="5">
    <source>
        <dbReference type="ARBA" id="ARBA00022777"/>
    </source>
</evidence>
<dbReference type="OrthoDB" id="9810372at2"/>
<dbReference type="NCBIfam" id="NF009835">
    <property type="entry name" value="PRK13310.1"/>
    <property type="match status" value="1"/>
</dbReference>
<evidence type="ECO:0000256" key="1">
    <source>
        <dbReference type="ARBA" id="ARBA00012122"/>
    </source>
</evidence>
<protein>
    <recommendedName>
        <fullName evidence="1">N-acetylglucosamine kinase</fullName>
        <ecNumber evidence="1">2.7.1.59</ecNumber>
    </recommendedName>
</protein>
<evidence type="ECO:0000313" key="11">
    <source>
        <dbReference type="Proteomes" id="UP000278542"/>
    </source>
</evidence>
<dbReference type="InterPro" id="IPR000600">
    <property type="entry name" value="ROK"/>
</dbReference>
<name>A0A495RHW5_9GAMM</name>
<dbReference type="PANTHER" id="PTHR18964">
    <property type="entry name" value="ROK (REPRESSOR, ORF, KINASE) FAMILY"/>
    <property type="match status" value="1"/>
</dbReference>
<dbReference type="PANTHER" id="PTHR18964:SF162">
    <property type="entry name" value="N-ACETYL-D-GLUCOSAMINE KINASE"/>
    <property type="match status" value="1"/>
</dbReference>
<comment type="catalytic activity">
    <reaction evidence="9">
        <text>N-acetyl-D-glucosamine + ATP = N-acetyl-D-glucosamine 6-phosphate + ADP + H(+)</text>
        <dbReference type="Rhea" id="RHEA:17417"/>
        <dbReference type="ChEBI" id="CHEBI:15378"/>
        <dbReference type="ChEBI" id="CHEBI:30616"/>
        <dbReference type="ChEBI" id="CHEBI:57513"/>
        <dbReference type="ChEBI" id="CHEBI:456216"/>
        <dbReference type="ChEBI" id="CHEBI:506227"/>
        <dbReference type="EC" id="2.7.1.59"/>
    </reaction>
</comment>
<dbReference type="InterPro" id="IPR049874">
    <property type="entry name" value="ROK_cs"/>
</dbReference>
<dbReference type="Gene3D" id="3.30.420.40">
    <property type="match status" value="2"/>
</dbReference>
<dbReference type="EC" id="2.7.1.59" evidence="1"/>
<sequence length="306" mass="33778">MLYGFDIGGTKIEIVVFDESLTPLWHKRIATPLTSYTAFLTSLIELIREADEKFSVQGRVGIGIPGLVNHHTGTVYSTNIAILHDKPFIRDFEHAIARSVFINNDANCFVLSEAFDDDFKSYQSVLGIILGTGVGGGIVVNQQIISGANGCAGEVGHIRLPIDVFDILGKDIPLLKCGCGLVGCCEQYLSGRGFEWLYTHFYHYTLDAPSIIERYYQGDKSAKQHVDRYLELLSAYLAHLIMIIDADLIVFGGGLSHFEAIYQHVPTRMSKYLLKQMVVPRLAKARYGDAGGARGAALLCLNQNNE</sequence>
<evidence type="ECO:0000256" key="9">
    <source>
        <dbReference type="ARBA" id="ARBA00049065"/>
    </source>
</evidence>
<keyword evidence="6" id="KW-0862">Zinc</keyword>
<gene>
    <name evidence="10" type="ORF">DES39_0306</name>
</gene>
<dbReference type="CDD" id="cd24057">
    <property type="entry name" value="ASKHA_NBD_ROK_NAGK"/>
    <property type="match status" value="1"/>
</dbReference>
<evidence type="ECO:0000256" key="8">
    <source>
        <dbReference type="ARBA" id="ARBA00023277"/>
    </source>
</evidence>
<dbReference type="SUPFAM" id="SSF53067">
    <property type="entry name" value="Actin-like ATPase domain"/>
    <property type="match status" value="1"/>
</dbReference>
<keyword evidence="7" id="KW-0067">ATP-binding</keyword>
<evidence type="ECO:0000256" key="2">
    <source>
        <dbReference type="ARBA" id="ARBA00022679"/>
    </source>
</evidence>
<accession>A0A495RHW5</accession>
<dbReference type="RefSeq" id="WP_121144010.1">
    <property type="nucleotide sequence ID" value="NZ_RBWY01000001.1"/>
</dbReference>
<comment type="caution">
    <text evidence="10">The sequence shown here is derived from an EMBL/GenBank/DDBJ whole genome shotgun (WGS) entry which is preliminary data.</text>
</comment>